<comment type="catalytic activity">
    <reaction evidence="6">
        <text>ATP + H2O = ADP + phosphate + H(+)</text>
        <dbReference type="Rhea" id="RHEA:13065"/>
        <dbReference type="ChEBI" id="CHEBI:15377"/>
        <dbReference type="ChEBI" id="CHEBI:15378"/>
        <dbReference type="ChEBI" id="CHEBI:30616"/>
        <dbReference type="ChEBI" id="CHEBI:43474"/>
        <dbReference type="ChEBI" id="CHEBI:456216"/>
        <dbReference type="EC" id="3.6.4.13"/>
    </reaction>
</comment>
<dbReference type="Pfam" id="PF00271">
    <property type="entry name" value="Helicase_C"/>
    <property type="match status" value="1"/>
</dbReference>
<dbReference type="SUPFAM" id="SSF52540">
    <property type="entry name" value="P-loop containing nucleoside triphosphate hydrolases"/>
    <property type="match status" value="1"/>
</dbReference>
<dbReference type="Proteomes" id="UP000327085">
    <property type="component" value="Chromosome 3"/>
</dbReference>
<dbReference type="GO" id="GO:0003723">
    <property type="term" value="F:RNA binding"/>
    <property type="evidence" value="ECO:0007669"/>
    <property type="project" value="TreeGrafter"/>
</dbReference>
<dbReference type="InParanoid" id="A0A5E4FJU0"/>
<dbReference type="EC" id="3.6.4.13" evidence="1"/>
<gene>
    <name evidence="8" type="ORF">ALMOND_2B032202</name>
</gene>
<dbReference type="OMA" id="REQAGIC"/>
<evidence type="ECO:0000256" key="5">
    <source>
        <dbReference type="ARBA" id="ARBA00022840"/>
    </source>
</evidence>
<keyword evidence="5" id="KW-0067">ATP-binding</keyword>
<organism evidence="8 9">
    <name type="scientific">Prunus dulcis</name>
    <name type="common">Almond</name>
    <name type="synonym">Amygdalus dulcis</name>
    <dbReference type="NCBI Taxonomy" id="3755"/>
    <lineage>
        <taxon>Eukaryota</taxon>
        <taxon>Viridiplantae</taxon>
        <taxon>Streptophyta</taxon>
        <taxon>Embryophyta</taxon>
        <taxon>Tracheophyta</taxon>
        <taxon>Spermatophyta</taxon>
        <taxon>Magnoliopsida</taxon>
        <taxon>eudicotyledons</taxon>
        <taxon>Gunneridae</taxon>
        <taxon>Pentapetalae</taxon>
        <taxon>rosids</taxon>
        <taxon>fabids</taxon>
        <taxon>Rosales</taxon>
        <taxon>Rosaceae</taxon>
        <taxon>Amygdaloideae</taxon>
        <taxon>Amygdaleae</taxon>
        <taxon>Prunus</taxon>
    </lineage>
</organism>
<protein>
    <recommendedName>
        <fullName evidence="1">RNA helicase</fullName>
        <ecNumber evidence="1">3.6.4.13</ecNumber>
    </recommendedName>
</protein>
<evidence type="ECO:0000256" key="2">
    <source>
        <dbReference type="ARBA" id="ARBA00022741"/>
    </source>
</evidence>
<dbReference type="GO" id="GO:0000462">
    <property type="term" value="P:maturation of SSU-rRNA from tricistronic rRNA transcript (SSU-rRNA, 5.8S rRNA, LSU-rRNA)"/>
    <property type="evidence" value="ECO:0007669"/>
    <property type="project" value="TreeGrafter"/>
</dbReference>
<dbReference type="GO" id="GO:0003724">
    <property type="term" value="F:RNA helicase activity"/>
    <property type="evidence" value="ECO:0007669"/>
    <property type="project" value="UniProtKB-EC"/>
</dbReference>
<dbReference type="PANTHER" id="PTHR18934:SF99">
    <property type="entry name" value="ATP-DEPENDENT RNA HELICASE DHX37-RELATED"/>
    <property type="match status" value="1"/>
</dbReference>
<dbReference type="EMBL" id="CABIKO010000142">
    <property type="protein sequence ID" value="VVA28444.1"/>
    <property type="molecule type" value="Genomic_DNA"/>
</dbReference>
<reference evidence="9" key="1">
    <citation type="journal article" date="2020" name="Plant J.">
        <title>Transposons played a major role in the diversification between the closely related almond and peach genomes: results from the almond genome sequence.</title>
        <authorList>
            <person name="Alioto T."/>
            <person name="Alexiou K.G."/>
            <person name="Bardil A."/>
            <person name="Barteri F."/>
            <person name="Castanera R."/>
            <person name="Cruz F."/>
            <person name="Dhingra A."/>
            <person name="Duval H."/>
            <person name="Fernandez I Marti A."/>
            <person name="Frias L."/>
            <person name="Galan B."/>
            <person name="Garcia J.L."/>
            <person name="Howad W."/>
            <person name="Gomez-Garrido J."/>
            <person name="Gut M."/>
            <person name="Julca I."/>
            <person name="Morata J."/>
            <person name="Puigdomenech P."/>
            <person name="Ribeca P."/>
            <person name="Rubio Cabetas M.J."/>
            <person name="Vlasova A."/>
            <person name="Wirthensohn M."/>
            <person name="Garcia-Mas J."/>
            <person name="Gabaldon T."/>
            <person name="Casacuberta J.M."/>
            <person name="Arus P."/>
        </authorList>
    </citation>
    <scope>NUCLEOTIDE SEQUENCE [LARGE SCALE GENOMIC DNA]</scope>
    <source>
        <strain evidence="9">cv. Texas</strain>
    </source>
</reference>
<evidence type="ECO:0000256" key="4">
    <source>
        <dbReference type="ARBA" id="ARBA00022806"/>
    </source>
</evidence>
<dbReference type="GO" id="GO:0016787">
    <property type="term" value="F:hydrolase activity"/>
    <property type="evidence" value="ECO:0007669"/>
    <property type="project" value="UniProtKB-KW"/>
</dbReference>
<dbReference type="GO" id="GO:0005524">
    <property type="term" value="F:ATP binding"/>
    <property type="evidence" value="ECO:0007669"/>
    <property type="project" value="UniProtKB-KW"/>
</dbReference>
<evidence type="ECO:0000313" key="8">
    <source>
        <dbReference type="EMBL" id="VVA28444.1"/>
    </source>
</evidence>
<accession>A0A5E4FJU0</accession>
<dbReference type="AlphaFoldDB" id="A0A5E4FJU0"/>
<keyword evidence="3" id="KW-0378">Hydrolase</keyword>
<dbReference type="PANTHER" id="PTHR18934">
    <property type="entry name" value="ATP-DEPENDENT RNA HELICASE"/>
    <property type="match status" value="1"/>
</dbReference>
<evidence type="ECO:0000256" key="6">
    <source>
        <dbReference type="ARBA" id="ARBA00047984"/>
    </source>
</evidence>
<keyword evidence="2" id="KW-0547">Nucleotide-binding</keyword>
<dbReference type="CDD" id="cd18791">
    <property type="entry name" value="SF2_C_RHA"/>
    <property type="match status" value="1"/>
</dbReference>
<evidence type="ECO:0000256" key="3">
    <source>
        <dbReference type="ARBA" id="ARBA00022801"/>
    </source>
</evidence>
<dbReference type="Gene3D" id="3.40.50.300">
    <property type="entry name" value="P-loop containing nucleotide triphosphate hydrolases"/>
    <property type="match status" value="1"/>
</dbReference>
<dbReference type="InterPro" id="IPR001650">
    <property type="entry name" value="Helicase_C-like"/>
</dbReference>
<name>A0A5E4FJU0_PRUDU</name>
<evidence type="ECO:0000256" key="1">
    <source>
        <dbReference type="ARBA" id="ARBA00012552"/>
    </source>
</evidence>
<dbReference type="GO" id="GO:0005730">
    <property type="term" value="C:nucleolus"/>
    <property type="evidence" value="ECO:0007669"/>
    <property type="project" value="TreeGrafter"/>
</dbReference>
<evidence type="ECO:0000313" key="9">
    <source>
        <dbReference type="Proteomes" id="UP000327085"/>
    </source>
</evidence>
<feature type="domain" description="Helicase C-terminal" evidence="7">
    <location>
        <begin position="1"/>
        <end position="145"/>
    </location>
</feature>
<proteinExistence type="predicted"/>
<dbReference type="SMART" id="SM00490">
    <property type="entry name" value="HELICc"/>
    <property type="match status" value="1"/>
</dbReference>
<keyword evidence="4 8" id="KW-0347">Helicase</keyword>
<dbReference type="PROSITE" id="PS51194">
    <property type="entry name" value="HELICASE_CTER"/>
    <property type="match status" value="1"/>
</dbReference>
<dbReference type="Gramene" id="VVA28444">
    <property type="protein sequence ID" value="VVA28444"/>
    <property type="gene ID" value="Prudul26B032202"/>
</dbReference>
<evidence type="ECO:0000259" key="7">
    <source>
        <dbReference type="PROSITE" id="PS51194"/>
    </source>
</evidence>
<dbReference type="InterPro" id="IPR027417">
    <property type="entry name" value="P-loop_NTPase"/>
</dbReference>
<sequence length="158" mass="17330">MGKKSGVEENTSPGTFHVPPPYAMLHVKDQLHVVEEVREGERLVVVATNVAETSLTIPGIKYVVDTGREKVKSYNSLNGMEIDEVQWISNASAAQRAGRAGRTEPGYCYHLYSSAVYSNIFPDFSLAEISKVPVDGVVLYMKSMNIDKLGPKSLLAKL</sequence>